<reference evidence="7" key="1">
    <citation type="journal article" date="2023" name="Science">
        <title>Genome structures resolve the early diversification of teleost fishes.</title>
        <authorList>
            <person name="Parey E."/>
            <person name="Louis A."/>
            <person name="Montfort J."/>
            <person name="Bouchez O."/>
            <person name="Roques C."/>
            <person name="Iampietro C."/>
            <person name="Lluch J."/>
            <person name="Castinel A."/>
            <person name="Donnadieu C."/>
            <person name="Desvignes T."/>
            <person name="Floi Bucao C."/>
            <person name="Jouanno E."/>
            <person name="Wen M."/>
            <person name="Mejri S."/>
            <person name="Dirks R."/>
            <person name="Jansen H."/>
            <person name="Henkel C."/>
            <person name="Chen W.J."/>
            <person name="Zahm M."/>
            <person name="Cabau C."/>
            <person name="Klopp C."/>
            <person name="Thompson A.W."/>
            <person name="Robinson-Rechavi M."/>
            <person name="Braasch I."/>
            <person name="Lecointre G."/>
            <person name="Bobe J."/>
            <person name="Postlethwait J.H."/>
            <person name="Berthelot C."/>
            <person name="Roest Crollius H."/>
            <person name="Guiguen Y."/>
        </authorList>
    </citation>
    <scope>NUCLEOTIDE SEQUENCE</scope>
    <source>
        <strain evidence="7">WJC10195</strain>
    </source>
</reference>
<dbReference type="PROSITE" id="PS00615">
    <property type="entry name" value="C_TYPE_LECTIN_1"/>
    <property type="match status" value="1"/>
</dbReference>
<dbReference type="OrthoDB" id="2142683at2759"/>
<evidence type="ECO:0000256" key="5">
    <source>
        <dbReference type="SAM" id="Phobius"/>
    </source>
</evidence>
<dbReference type="EMBL" id="JAINUF010000015">
    <property type="protein sequence ID" value="KAJ8341576.1"/>
    <property type="molecule type" value="Genomic_DNA"/>
</dbReference>
<name>A0A9Q1EMJ1_SYNKA</name>
<feature type="compositionally biased region" description="Basic and acidic residues" evidence="4">
    <location>
        <begin position="18"/>
        <end position="34"/>
    </location>
</feature>
<dbReference type="InterPro" id="IPR018378">
    <property type="entry name" value="C-type_lectin_CS"/>
</dbReference>
<dbReference type="Gene3D" id="3.10.100.10">
    <property type="entry name" value="Mannose-Binding Protein A, subunit A"/>
    <property type="match status" value="1"/>
</dbReference>
<dbReference type="InterPro" id="IPR033989">
    <property type="entry name" value="CD209-like_CTLD"/>
</dbReference>
<dbReference type="InterPro" id="IPR001304">
    <property type="entry name" value="C-type_lectin-like"/>
</dbReference>
<dbReference type="Pfam" id="PF00059">
    <property type="entry name" value="Lectin_C"/>
    <property type="match status" value="1"/>
</dbReference>
<dbReference type="Proteomes" id="UP001152622">
    <property type="component" value="Chromosome 15"/>
</dbReference>
<keyword evidence="5" id="KW-0812">Transmembrane</keyword>
<proteinExistence type="predicted"/>
<comment type="caution">
    <text evidence="7">The sequence shown here is derived from an EMBL/GenBank/DDBJ whole genome shotgun (WGS) entry which is preliminary data.</text>
</comment>
<keyword evidence="5" id="KW-1133">Transmembrane helix</keyword>
<evidence type="ECO:0000256" key="3">
    <source>
        <dbReference type="SAM" id="Coils"/>
    </source>
</evidence>
<dbReference type="SMART" id="SM00034">
    <property type="entry name" value="CLECT"/>
    <property type="match status" value="1"/>
</dbReference>
<feature type="coiled-coil region" evidence="3">
    <location>
        <begin position="134"/>
        <end position="175"/>
    </location>
</feature>
<keyword evidence="8" id="KW-1185">Reference proteome</keyword>
<evidence type="ECO:0000313" key="7">
    <source>
        <dbReference type="EMBL" id="KAJ8341576.1"/>
    </source>
</evidence>
<keyword evidence="5" id="KW-0472">Membrane</keyword>
<feature type="domain" description="C-type lectin" evidence="6">
    <location>
        <begin position="185"/>
        <end position="315"/>
    </location>
</feature>
<evidence type="ECO:0000256" key="4">
    <source>
        <dbReference type="SAM" id="MobiDB-lite"/>
    </source>
</evidence>
<evidence type="ECO:0000256" key="2">
    <source>
        <dbReference type="ARBA" id="ARBA00023157"/>
    </source>
</evidence>
<dbReference type="AlphaFoldDB" id="A0A9Q1EMJ1"/>
<dbReference type="GO" id="GO:0030246">
    <property type="term" value="F:carbohydrate binding"/>
    <property type="evidence" value="ECO:0007669"/>
    <property type="project" value="UniProtKB-KW"/>
</dbReference>
<dbReference type="SUPFAM" id="SSF56436">
    <property type="entry name" value="C-type lectin-like"/>
    <property type="match status" value="1"/>
</dbReference>
<keyword evidence="3" id="KW-0175">Coiled coil</keyword>
<sequence length="320" mass="36959">MTDVKMKDSVAYAENNPEDIHNKLSSEDDNELRHPPHRHSKTRHKVSMVRAINGTSTQIYMLSAAILGILCAVLMATIIGLCVSYKGLSEKHIFLSQNSSQENSNLKQLIGNYHQLTATLMKVQTNFQEAVGVKDSMQRERDRDRLEKEHLQRQKEALVNEEVKLQSRITVLEKNCERCPVGWELLHSCYFFSPTETGRKLSWHRSREECKKSGADLAVIDSQEKQEFISRILNGKRTSRESWFTAGYWIGLRDVETEGVWKWLNGTELTEGFWMEGEPNDQISKEDCAATFRKENPLMTWNDAPCDHTLKWICERKLQP</sequence>
<protein>
    <recommendedName>
        <fullName evidence="6">C-type lectin domain-containing protein</fullName>
    </recommendedName>
</protein>
<dbReference type="PROSITE" id="PS50041">
    <property type="entry name" value="C_TYPE_LECTIN_2"/>
    <property type="match status" value="1"/>
</dbReference>
<evidence type="ECO:0000256" key="1">
    <source>
        <dbReference type="ARBA" id="ARBA00022734"/>
    </source>
</evidence>
<evidence type="ECO:0000313" key="8">
    <source>
        <dbReference type="Proteomes" id="UP001152622"/>
    </source>
</evidence>
<evidence type="ECO:0000259" key="6">
    <source>
        <dbReference type="PROSITE" id="PS50041"/>
    </source>
</evidence>
<accession>A0A9Q1EMJ1</accession>
<dbReference type="PANTHER" id="PTHR22803">
    <property type="entry name" value="MANNOSE, PHOSPHOLIPASE, LECTIN RECEPTOR RELATED"/>
    <property type="match status" value="1"/>
</dbReference>
<dbReference type="CDD" id="cd03590">
    <property type="entry name" value="CLECT_DC-SIGN_like"/>
    <property type="match status" value="1"/>
</dbReference>
<feature type="region of interest" description="Disordered" evidence="4">
    <location>
        <begin position="15"/>
        <end position="43"/>
    </location>
</feature>
<organism evidence="7 8">
    <name type="scientific">Synaphobranchus kaupii</name>
    <name type="common">Kaup's arrowtooth eel</name>
    <dbReference type="NCBI Taxonomy" id="118154"/>
    <lineage>
        <taxon>Eukaryota</taxon>
        <taxon>Metazoa</taxon>
        <taxon>Chordata</taxon>
        <taxon>Craniata</taxon>
        <taxon>Vertebrata</taxon>
        <taxon>Euteleostomi</taxon>
        <taxon>Actinopterygii</taxon>
        <taxon>Neopterygii</taxon>
        <taxon>Teleostei</taxon>
        <taxon>Anguilliformes</taxon>
        <taxon>Synaphobranchidae</taxon>
        <taxon>Synaphobranchus</taxon>
    </lineage>
</organism>
<gene>
    <name evidence="7" type="ORF">SKAU_G00338670</name>
</gene>
<feature type="transmembrane region" description="Helical" evidence="5">
    <location>
        <begin position="59"/>
        <end position="83"/>
    </location>
</feature>
<dbReference type="InterPro" id="IPR016187">
    <property type="entry name" value="CTDL_fold"/>
</dbReference>
<dbReference type="InterPro" id="IPR016186">
    <property type="entry name" value="C-type_lectin-like/link_sf"/>
</dbReference>
<keyword evidence="1" id="KW-0430">Lectin</keyword>
<keyword evidence="2" id="KW-1015">Disulfide bond</keyword>
<dbReference type="InterPro" id="IPR050111">
    <property type="entry name" value="C-type_lectin/snaclec_domain"/>
</dbReference>